<dbReference type="Proteomes" id="UP001519460">
    <property type="component" value="Unassembled WGS sequence"/>
</dbReference>
<comment type="cofactor">
    <cofactor evidence="1">
        <name>Zn(2+)</name>
        <dbReference type="ChEBI" id="CHEBI:29105"/>
    </cofactor>
</comment>
<keyword evidence="3" id="KW-0378">Hydrolase</keyword>
<sequence length="449" mass="51894">MATKLSSNVFGLTLLLSATFLIVSPMPVLYELERKAIIDAEQRIRIGGTGSSLSGQEQLVDKILLQEKRRMVEAARLQSEDYPGRRDFLLPTAMIRQIRNSSTAYNIIQRMPKGGVLHLHDESITSIDWLVKNVTYRDNCYMCVASDYDVKFHFFKSPPSDPNCTWRPVHDVRVEYGDDVEFDRLLHSNITLVTDDPRAAYPNIDAVWRKFMDYFDKIEGLMLYAPVYEDYLYEGLKQFREDNVQYVEIRGLLQPVYELDGSTHDKEWILDTYKRVITQFVTDFPDFTDFLHTRFKSQATMLDIIKEAMRLYQRDPDFMQDPPVHLPYFFHAGETNWQETQVDYNLVDALLLNSTRIGHGYALYKHPHLMNMVKDRNIAVEVLKLIDDLRNHPATFLIADNFPLVISSDDPASWEAAPLTDDFYVTFMALTGEEAGLATLKQLAKNSLV</sequence>
<dbReference type="EMBL" id="JACVVK020000304">
    <property type="protein sequence ID" value="KAK7479393.1"/>
    <property type="molecule type" value="Genomic_DNA"/>
</dbReference>
<evidence type="ECO:0000256" key="2">
    <source>
        <dbReference type="ARBA" id="ARBA00022723"/>
    </source>
</evidence>
<dbReference type="SUPFAM" id="SSF51556">
    <property type="entry name" value="Metallo-dependent hydrolases"/>
    <property type="match status" value="1"/>
</dbReference>
<dbReference type="PANTHER" id="PTHR11409:SF39">
    <property type="entry name" value="ADENOSINE DEAMINASE 2"/>
    <property type="match status" value="1"/>
</dbReference>
<dbReference type="Pfam" id="PF08451">
    <property type="entry name" value="A_deaminase_N"/>
    <property type="match status" value="1"/>
</dbReference>
<reference evidence="6 7" key="1">
    <citation type="journal article" date="2023" name="Sci. Data">
        <title>Genome assembly of the Korean intertidal mud-creeper Batillaria attramentaria.</title>
        <authorList>
            <person name="Patra A.K."/>
            <person name="Ho P.T."/>
            <person name="Jun S."/>
            <person name="Lee S.J."/>
            <person name="Kim Y."/>
            <person name="Won Y.J."/>
        </authorList>
    </citation>
    <scope>NUCLEOTIDE SEQUENCE [LARGE SCALE GENOMIC DNA]</scope>
    <source>
        <strain evidence="6">Wonlab-2016</strain>
    </source>
</reference>
<keyword evidence="7" id="KW-1185">Reference proteome</keyword>
<feature type="non-terminal residue" evidence="6">
    <location>
        <position position="449"/>
    </location>
</feature>
<organism evidence="6 7">
    <name type="scientific">Batillaria attramentaria</name>
    <dbReference type="NCBI Taxonomy" id="370345"/>
    <lineage>
        <taxon>Eukaryota</taxon>
        <taxon>Metazoa</taxon>
        <taxon>Spiralia</taxon>
        <taxon>Lophotrochozoa</taxon>
        <taxon>Mollusca</taxon>
        <taxon>Gastropoda</taxon>
        <taxon>Caenogastropoda</taxon>
        <taxon>Sorbeoconcha</taxon>
        <taxon>Cerithioidea</taxon>
        <taxon>Batillariidae</taxon>
        <taxon>Batillaria</taxon>
    </lineage>
</organism>
<dbReference type="InterPro" id="IPR006330">
    <property type="entry name" value="Ado/ade_deaminase"/>
</dbReference>
<evidence type="ECO:0000313" key="6">
    <source>
        <dbReference type="EMBL" id="KAK7479393.1"/>
    </source>
</evidence>
<comment type="caution">
    <text evidence="6">The sequence shown here is derived from an EMBL/GenBank/DDBJ whole genome shotgun (WGS) entry which is preliminary data.</text>
</comment>
<dbReference type="InterPro" id="IPR013659">
    <property type="entry name" value="A_deaminase_N"/>
</dbReference>
<evidence type="ECO:0000259" key="4">
    <source>
        <dbReference type="Pfam" id="PF00962"/>
    </source>
</evidence>
<feature type="domain" description="Adenosine/AMP deaminase N-terminal" evidence="5">
    <location>
        <begin position="26"/>
        <end position="89"/>
    </location>
</feature>
<evidence type="ECO:0008006" key="8">
    <source>
        <dbReference type="Google" id="ProtNLM"/>
    </source>
</evidence>
<gene>
    <name evidence="6" type="ORF">BaRGS_00029385</name>
</gene>
<dbReference type="InterPro" id="IPR032466">
    <property type="entry name" value="Metal_Hydrolase"/>
</dbReference>
<dbReference type="Pfam" id="PF00962">
    <property type="entry name" value="A_deaminase"/>
    <property type="match status" value="1"/>
</dbReference>
<evidence type="ECO:0000313" key="7">
    <source>
        <dbReference type="Proteomes" id="UP001519460"/>
    </source>
</evidence>
<dbReference type="AlphaFoldDB" id="A0ABD0JWW0"/>
<feature type="domain" description="Adenosine deaminase" evidence="4">
    <location>
        <begin position="330"/>
        <end position="447"/>
    </location>
</feature>
<evidence type="ECO:0000259" key="5">
    <source>
        <dbReference type="Pfam" id="PF08451"/>
    </source>
</evidence>
<dbReference type="GO" id="GO:0046872">
    <property type="term" value="F:metal ion binding"/>
    <property type="evidence" value="ECO:0007669"/>
    <property type="project" value="UniProtKB-KW"/>
</dbReference>
<dbReference type="Gene3D" id="3.20.20.140">
    <property type="entry name" value="Metal-dependent hydrolases"/>
    <property type="match status" value="1"/>
</dbReference>
<evidence type="ECO:0000256" key="3">
    <source>
        <dbReference type="ARBA" id="ARBA00022801"/>
    </source>
</evidence>
<keyword evidence="2" id="KW-0479">Metal-binding</keyword>
<accession>A0ABD0JWW0</accession>
<dbReference type="InterPro" id="IPR001365">
    <property type="entry name" value="A_deaminase_dom"/>
</dbReference>
<evidence type="ECO:0000256" key="1">
    <source>
        <dbReference type="ARBA" id="ARBA00001947"/>
    </source>
</evidence>
<name>A0ABD0JWW0_9CAEN</name>
<protein>
    <recommendedName>
        <fullName evidence="8">Adenosine deaminase</fullName>
    </recommendedName>
</protein>
<dbReference type="GO" id="GO:0016787">
    <property type="term" value="F:hydrolase activity"/>
    <property type="evidence" value="ECO:0007669"/>
    <property type="project" value="UniProtKB-KW"/>
</dbReference>
<proteinExistence type="predicted"/>
<dbReference type="PANTHER" id="PTHR11409">
    <property type="entry name" value="ADENOSINE DEAMINASE"/>
    <property type="match status" value="1"/>
</dbReference>